<keyword evidence="3" id="KW-0515">Mutator protein</keyword>
<dbReference type="GO" id="GO:0006260">
    <property type="term" value="P:DNA replication"/>
    <property type="evidence" value="ECO:0007669"/>
    <property type="project" value="UniProtKB-KW"/>
</dbReference>
<dbReference type="InterPro" id="IPR047127">
    <property type="entry name" value="MutT-like"/>
</dbReference>
<dbReference type="GO" id="GO:0035539">
    <property type="term" value="F:8-oxo-7,8-dihydrodeoxyguanosine triphosphate pyrophosphatase activity"/>
    <property type="evidence" value="ECO:0007669"/>
    <property type="project" value="UniProtKB-EC"/>
</dbReference>
<organism evidence="14 15">
    <name type="scientific">Tamaricihabitans halophyticus</name>
    <dbReference type="NCBI Taxonomy" id="1262583"/>
    <lineage>
        <taxon>Bacteria</taxon>
        <taxon>Bacillati</taxon>
        <taxon>Actinomycetota</taxon>
        <taxon>Actinomycetes</taxon>
        <taxon>Pseudonocardiales</taxon>
        <taxon>Pseudonocardiaceae</taxon>
        <taxon>Tamaricihabitans</taxon>
    </lineage>
</organism>
<evidence type="ECO:0000256" key="9">
    <source>
        <dbReference type="ARBA" id="ARBA00023204"/>
    </source>
</evidence>
<dbReference type="GO" id="GO:0044715">
    <property type="term" value="F:8-oxo-dGDP phosphatase activity"/>
    <property type="evidence" value="ECO:0007669"/>
    <property type="project" value="TreeGrafter"/>
</dbReference>
<dbReference type="GO" id="GO:0008413">
    <property type="term" value="F:8-oxo-7,8-dihydroguanosine triphosphate pyrophosphatase activity"/>
    <property type="evidence" value="ECO:0007669"/>
    <property type="project" value="TreeGrafter"/>
</dbReference>
<evidence type="ECO:0000256" key="2">
    <source>
        <dbReference type="ARBA" id="ARBA00005582"/>
    </source>
</evidence>
<evidence type="ECO:0000313" key="15">
    <source>
        <dbReference type="Proteomes" id="UP000294911"/>
    </source>
</evidence>
<evidence type="ECO:0000256" key="3">
    <source>
        <dbReference type="ARBA" id="ARBA00022457"/>
    </source>
</evidence>
<keyword evidence="8" id="KW-0460">Magnesium</keyword>
<feature type="domain" description="Nudix hydrolase" evidence="13">
    <location>
        <begin position="7"/>
        <end position="132"/>
    </location>
</feature>
<comment type="cofactor">
    <cofactor evidence="1">
        <name>Mg(2+)</name>
        <dbReference type="ChEBI" id="CHEBI:18420"/>
    </cofactor>
</comment>
<comment type="similarity">
    <text evidence="2 12">Belongs to the Nudix hydrolase family.</text>
</comment>
<dbReference type="SUPFAM" id="SSF55811">
    <property type="entry name" value="Nudix"/>
    <property type="match status" value="1"/>
</dbReference>
<dbReference type="Pfam" id="PF00293">
    <property type="entry name" value="NUDIX"/>
    <property type="match status" value="1"/>
</dbReference>
<dbReference type="PRINTS" id="PR00502">
    <property type="entry name" value="NUDIXFAMILY"/>
</dbReference>
<evidence type="ECO:0000256" key="10">
    <source>
        <dbReference type="ARBA" id="ARBA00035861"/>
    </source>
</evidence>
<proteinExistence type="inferred from homology"/>
<dbReference type="PROSITE" id="PS51462">
    <property type="entry name" value="NUDIX"/>
    <property type="match status" value="1"/>
</dbReference>
<reference evidence="14 15" key="1">
    <citation type="submission" date="2019-03" db="EMBL/GenBank/DDBJ databases">
        <title>Genomic Encyclopedia of Type Strains, Phase IV (KMG-IV): sequencing the most valuable type-strain genomes for metagenomic binning, comparative biology and taxonomic classification.</title>
        <authorList>
            <person name="Goeker M."/>
        </authorList>
    </citation>
    <scope>NUCLEOTIDE SEQUENCE [LARGE SCALE GENOMIC DNA]</scope>
    <source>
        <strain evidence="14 15">DSM 45765</strain>
    </source>
</reference>
<evidence type="ECO:0000256" key="6">
    <source>
        <dbReference type="ARBA" id="ARBA00022763"/>
    </source>
</evidence>
<dbReference type="GO" id="GO:0046872">
    <property type="term" value="F:metal ion binding"/>
    <property type="evidence" value="ECO:0007669"/>
    <property type="project" value="UniProtKB-KW"/>
</dbReference>
<sequence length="140" mass="14944">MSDGSTSPIRSVSGTLYDAAGRLLLARRGRGPAVGLWSLPGGKVESGESDTDALTREFREETGLDVTVGTQLLTVDRRSAGRHYRINTYRCSAAEGTPRAGDDASALRWVDGHTLDELNAAGALTEGLWQLLAKHHALPD</sequence>
<dbReference type="PROSITE" id="PS00893">
    <property type="entry name" value="NUDIX_BOX"/>
    <property type="match status" value="1"/>
</dbReference>
<evidence type="ECO:0000313" key="14">
    <source>
        <dbReference type="EMBL" id="TCP49285.1"/>
    </source>
</evidence>
<dbReference type="InterPro" id="IPR015797">
    <property type="entry name" value="NUDIX_hydrolase-like_dom_sf"/>
</dbReference>
<accession>A0A4R2QQI4</accession>
<evidence type="ECO:0000256" key="5">
    <source>
        <dbReference type="ARBA" id="ARBA00022723"/>
    </source>
</evidence>
<evidence type="ECO:0000259" key="13">
    <source>
        <dbReference type="PROSITE" id="PS51462"/>
    </source>
</evidence>
<keyword evidence="5" id="KW-0479">Metal-binding</keyword>
<keyword evidence="7 12" id="KW-0378">Hydrolase</keyword>
<keyword evidence="6" id="KW-0227">DNA damage</keyword>
<keyword evidence="4" id="KW-0235">DNA replication</keyword>
<dbReference type="CDD" id="cd04673">
    <property type="entry name" value="NUDIX_ADPRase"/>
    <property type="match status" value="1"/>
</dbReference>
<evidence type="ECO:0000256" key="11">
    <source>
        <dbReference type="ARBA" id="ARBA00038905"/>
    </source>
</evidence>
<dbReference type="Proteomes" id="UP000294911">
    <property type="component" value="Unassembled WGS sequence"/>
</dbReference>
<evidence type="ECO:0000256" key="8">
    <source>
        <dbReference type="ARBA" id="ARBA00022842"/>
    </source>
</evidence>
<dbReference type="GO" id="GO:0044716">
    <property type="term" value="F:8-oxo-GDP phosphatase activity"/>
    <property type="evidence" value="ECO:0007669"/>
    <property type="project" value="TreeGrafter"/>
</dbReference>
<evidence type="ECO:0000256" key="4">
    <source>
        <dbReference type="ARBA" id="ARBA00022705"/>
    </source>
</evidence>
<keyword evidence="15" id="KW-1185">Reference proteome</keyword>
<dbReference type="PANTHER" id="PTHR47707">
    <property type="entry name" value="8-OXO-DGTP DIPHOSPHATASE"/>
    <property type="match status" value="1"/>
</dbReference>
<dbReference type="AlphaFoldDB" id="A0A4R2QQI4"/>
<dbReference type="InterPro" id="IPR020476">
    <property type="entry name" value="Nudix_hydrolase"/>
</dbReference>
<comment type="catalytic activity">
    <reaction evidence="10">
        <text>8-oxo-dGTP + H2O = 8-oxo-dGMP + diphosphate + H(+)</text>
        <dbReference type="Rhea" id="RHEA:31575"/>
        <dbReference type="ChEBI" id="CHEBI:15377"/>
        <dbReference type="ChEBI" id="CHEBI:15378"/>
        <dbReference type="ChEBI" id="CHEBI:33019"/>
        <dbReference type="ChEBI" id="CHEBI:63224"/>
        <dbReference type="ChEBI" id="CHEBI:77896"/>
        <dbReference type="EC" id="3.6.1.55"/>
    </reaction>
</comment>
<dbReference type="EMBL" id="SLXQ01000009">
    <property type="protein sequence ID" value="TCP49285.1"/>
    <property type="molecule type" value="Genomic_DNA"/>
</dbReference>
<evidence type="ECO:0000256" key="7">
    <source>
        <dbReference type="ARBA" id="ARBA00022801"/>
    </source>
</evidence>
<dbReference type="Gene3D" id="3.90.79.10">
    <property type="entry name" value="Nucleoside Triphosphate Pyrophosphohydrolase"/>
    <property type="match status" value="1"/>
</dbReference>
<gene>
    <name evidence="14" type="ORF">EV191_109107</name>
</gene>
<dbReference type="InterPro" id="IPR000086">
    <property type="entry name" value="NUDIX_hydrolase_dom"/>
</dbReference>
<dbReference type="PANTHER" id="PTHR47707:SF1">
    <property type="entry name" value="NUDIX HYDROLASE FAMILY PROTEIN"/>
    <property type="match status" value="1"/>
</dbReference>
<evidence type="ECO:0000256" key="1">
    <source>
        <dbReference type="ARBA" id="ARBA00001946"/>
    </source>
</evidence>
<protein>
    <recommendedName>
        <fullName evidence="11">8-oxo-dGTP diphosphatase</fullName>
        <ecNumber evidence="11">3.6.1.55</ecNumber>
    </recommendedName>
</protein>
<dbReference type="OrthoDB" id="9804442at2"/>
<comment type="caution">
    <text evidence="14">The sequence shown here is derived from an EMBL/GenBank/DDBJ whole genome shotgun (WGS) entry which is preliminary data.</text>
</comment>
<dbReference type="GO" id="GO:0006281">
    <property type="term" value="P:DNA repair"/>
    <property type="evidence" value="ECO:0007669"/>
    <property type="project" value="UniProtKB-KW"/>
</dbReference>
<name>A0A4R2QQI4_9PSEU</name>
<dbReference type="EC" id="3.6.1.55" evidence="11"/>
<dbReference type="InterPro" id="IPR020084">
    <property type="entry name" value="NUDIX_hydrolase_CS"/>
</dbReference>
<dbReference type="RefSeq" id="WP_132878583.1">
    <property type="nucleotide sequence ID" value="NZ_SLXQ01000009.1"/>
</dbReference>
<evidence type="ECO:0000256" key="12">
    <source>
        <dbReference type="RuleBase" id="RU003476"/>
    </source>
</evidence>
<keyword evidence="9" id="KW-0234">DNA repair</keyword>